<sequence>MSLEQITKPVKPINMSVTETPNGNFLIFWDTNYTTEEPSFSSELISELTYYVEGNNDSTKSVTLTEDQKKYELIGKKLESNSNYIVRVRVKHYRARFSDYSDPYRFTTPISLRDKLRIIIPILCVILIICIFISYYFYNKVLTDWWDKIPTPNIATNFVKQVPNLLSFQNEFSPVHLDPSKLVHAGEKI</sequence>
<evidence type="ECO:0000256" key="2">
    <source>
        <dbReference type="ARBA" id="ARBA00022692"/>
    </source>
</evidence>
<keyword evidence="12" id="KW-1185">Reference proteome</keyword>
<evidence type="ECO:0000256" key="8">
    <source>
        <dbReference type="ARBA" id="ARBA00023180"/>
    </source>
</evidence>
<comment type="subcellular location">
    <subcellularLocation>
        <location evidence="1">Membrane</location>
        <topology evidence="1">Single-pass type I membrane protein</topology>
    </subcellularLocation>
</comment>
<reference evidence="11" key="1">
    <citation type="submission" date="2020-07" db="EMBL/GenBank/DDBJ databases">
        <title>Clarias magur genome sequencing, assembly and annotation.</title>
        <authorList>
            <person name="Kushwaha B."/>
            <person name="Kumar R."/>
            <person name="Das P."/>
            <person name="Joshi C.G."/>
            <person name="Kumar D."/>
            <person name="Nagpure N.S."/>
            <person name="Pandey M."/>
            <person name="Agarwal S."/>
            <person name="Srivastava S."/>
            <person name="Singh M."/>
            <person name="Sahoo L."/>
            <person name="Jayasankar P."/>
            <person name="Meher P.K."/>
            <person name="Koringa P.G."/>
            <person name="Iquebal M.A."/>
            <person name="Das S.P."/>
            <person name="Bit A."/>
            <person name="Patnaik S."/>
            <person name="Patel N."/>
            <person name="Shah T.M."/>
            <person name="Hinsu A."/>
            <person name="Jena J.K."/>
        </authorList>
    </citation>
    <scope>NUCLEOTIDE SEQUENCE</scope>
    <source>
        <strain evidence="11">CIFAMagur01</strain>
        <tissue evidence="11">Testis</tissue>
    </source>
</reference>
<dbReference type="OrthoDB" id="8962741at2759"/>
<keyword evidence="7 11" id="KW-0675">Receptor</keyword>
<evidence type="ECO:0000256" key="1">
    <source>
        <dbReference type="ARBA" id="ARBA00004479"/>
    </source>
</evidence>
<feature type="non-terminal residue" evidence="11">
    <location>
        <position position="1"/>
    </location>
</feature>
<dbReference type="InterPro" id="IPR003961">
    <property type="entry name" value="FN3_dom"/>
</dbReference>
<evidence type="ECO:0000313" key="11">
    <source>
        <dbReference type="EMBL" id="KAF5908032.1"/>
    </source>
</evidence>
<dbReference type="PROSITE" id="PS50853">
    <property type="entry name" value="FN3"/>
    <property type="match status" value="1"/>
</dbReference>
<keyword evidence="4 9" id="KW-1133">Transmembrane helix</keyword>
<dbReference type="GO" id="GO:0016064">
    <property type="term" value="P:immunoglobulin mediated immune response"/>
    <property type="evidence" value="ECO:0007669"/>
    <property type="project" value="TreeGrafter"/>
</dbReference>
<dbReference type="CDD" id="cd00063">
    <property type="entry name" value="FN3"/>
    <property type="match status" value="1"/>
</dbReference>
<evidence type="ECO:0000256" key="4">
    <source>
        <dbReference type="ARBA" id="ARBA00022989"/>
    </source>
</evidence>
<evidence type="ECO:0000256" key="3">
    <source>
        <dbReference type="ARBA" id="ARBA00022729"/>
    </source>
</evidence>
<keyword evidence="3" id="KW-0732">Signal</keyword>
<proteinExistence type="predicted"/>
<dbReference type="PANTHER" id="PTHR23037:SF22">
    <property type="entry name" value="CYTOKINE RECEPTOR COMMON SUBUNIT BETA"/>
    <property type="match status" value="1"/>
</dbReference>
<accession>A0A8J4UW22</accession>
<dbReference type="EMBL" id="QNUK01000016">
    <property type="protein sequence ID" value="KAF5908032.1"/>
    <property type="molecule type" value="Genomic_DNA"/>
</dbReference>
<name>A0A8J4UW22_CLAMG</name>
<evidence type="ECO:0000256" key="5">
    <source>
        <dbReference type="ARBA" id="ARBA00023136"/>
    </source>
</evidence>
<gene>
    <name evidence="11" type="primary">il4r</name>
    <name evidence="11" type="ORF">DAT39_002188</name>
</gene>
<dbReference type="Proteomes" id="UP000727407">
    <property type="component" value="Unassembled WGS sequence"/>
</dbReference>
<dbReference type="GO" id="GO:0004896">
    <property type="term" value="F:cytokine receptor activity"/>
    <property type="evidence" value="ECO:0007669"/>
    <property type="project" value="TreeGrafter"/>
</dbReference>
<dbReference type="InterPro" id="IPR013783">
    <property type="entry name" value="Ig-like_fold"/>
</dbReference>
<dbReference type="SUPFAM" id="SSF49265">
    <property type="entry name" value="Fibronectin type III"/>
    <property type="match status" value="1"/>
</dbReference>
<evidence type="ECO:0000259" key="10">
    <source>
        <dbReference type="PROSITE" id="PS50853"/>
    </source>
</evidence>
<dbReference type="GO" id="GO:0009897">
    <property type="term" value="C:external side of plasma membrane"/>
    <property type="evidence" value="ECO:0007669"/>
    <property type="project" value="TreeGrafter"/>
</dbReference>
<keyword evidence="6" id="KW-1015">Disulfide bond</keyword>
<dbReference type="InterPro" id="IPR036116">
    <property type="entry name" value="FN3_sf"/>
</dbReference>
<dbReference type="Gene3D" id="2.60.40.10">
    <property type="entry name" value="Immunoglobulins"/>
    <property type="match status" value="1"/>
</dbReference>
<evidence type="ECO:0000313" key="12">
    <source>
        <dbReference type="Proteomes" id="UP000727407"/>
    </source>
</evidence>
<feature type="domain" description="Fibronectin type-III" evidence="10">
    <location>
        <begin position="11"/>
        <end position="111"/>
    </location>
</feature>
<evidence type="ECO:0000256" key="6">
    <source>
        <dbReference type="ARBA" id="ARBA00023157"/>
    </source>
</evidence>
<protein>
    <submittedName>
        <fullName evidence="11">Interleukin-4 receptor subunit alpha</fullName>
    </submittedName>
</protein>
<organism evidence="11 12">
    <name type="scientific">Clarias magur</name>
    <name type="common">Asian catfish</name>
    <name type="synonym">Macropteronotus magur</name>
    <dbReference type="NCBI Taxonomy" id="1594786"/>
    <lineage>
        <taxon>Eukaryota</taxon>
        <taxon>Metazoa</taxon>
        <taxon>Chordata</taxon>
        <taxon>Craniata</taxon>
        <taxon>Vertebrata</taxon>
        <taxon>Euteleostomi</taxon>
        <taxon>Actinopterygii</taxon>
        <taxon>Neopterygii</taxon>
        <taxon>Teleostei</taxon>
        <taxon>Ostariophysi</taxon>
        <taxon>Siluriformes</taxon>
        <taxon>Clariidae</taxon>
        <taxon>Clarias</taxon>
    </lineage>
</organism>
<keyword evidence="8" id="KW-0325">Glycoprotein</keyword>
<keyword evidence="5 9" id="KW-0472">Membrane</keyword>
<evidence type="ECO:0000256" key="7">
    <source>
        <dbReference type="ARBA" id="ARBA00023170"/>
    </source>
</evidence>
<dbReference type="AlphaFoldDB" id="A0A8J4UW22"/>
<dbReference type="PANTHER" id="PTHR23037">
    <property type="entry name" value="CYTOKINE RECEPTOR"/>
    <property type="match status" value="1"/>
</dbReference>
<comment type="caution">
    <text evidence="11">The sequence shown here is derived from an EMBL/GenBank/DDBJ whole genome shotgun (WGS) entry which is preliminary data.</text>
</comment>
<feature type="transmembrane region" description="Helical" evidence="9">
    <location>
        <begin position="118"/>
        <end position="138"/>
    </location>
</feature>
<keyword evidence="2 9" id="KW-0812">Transmembrane</keyword>
<evidence type="ECO:0000256" key="9">
    <source>
        <dbReference type="SAM" id="Phobius"/>
    </source>
</evidence>